<dbReference type="SMART" id="SM00387">
    <property type="entry name" value="HATPase_c"/>
    <property type="match status" value="1"/>
</dbReference>
<dbReference type="Gene3D" id="3.30.565.10">
    <property type="entry name" value="Histidine kinase-like ATPase, C-terminal domain"/>
    <property type="match status" value="1"/>
</dbReference>
<dbReference type="SUPFAM" id="SSF52172">
    <property type="entry name" value="CheY-like"/>
    <property type="match status" value="1"/>
</dbReference>
<dbReference type="SMART" id="SM00388">
    <property type="entry name" value="HisKA"/>
    <property type="match status" value="1"/>
</dbReference>
<accession>A0A521G1K1</accession>
<dbReference type="InterPro" id="IPR013656">
    <property type="entry name" value="PAS_4"/>
</dbReference>
<dbReference type="Proteomes" id="UP000316238">
    <property type="component" value="Unassembled WGS sequence"/>
</dbReference>
<feature type="domain" description="Histidine kinase" evidence="5">
    <location>
        <begin position="372"/>
        <end position="593"/>
    </location>
</feature>
<dbReference type="EMBL" id="NQJD01000015">
    <property type="protein sequence ID" value="TAA74904.1"/>
    <property type="molecule type" value="Genomic_DNA"/>
</dbReference>
<evidence type="ECO:0000313" key="9">
    <source>
        <dbReference type="Proteomes" id="UP000316238"/>
    </source>
</evidence>
<proteinExistence type="predicted"/>
<dbReference type="InterPro" id="IPR035965">
    <property type="entry name" value="PAS-like_dom_sf"/>
</dbReference>
<organism evidence="8 9">
    <name type="scientific">Candidatus Electronema aureum</name>
    <dbReference type="NCBI Taxonomy" id="2005002"/>
    <lineage>
        <taxon>Bacteria</taxon>
        <taxon>Pseudomonadati</taxon>
        <taxon>Thermodesulfobacteriota</taxon>
        <taxon>Desulfobulbia</taxon>
        <taxon>Desulfobulbales</taxon>
        <taxon>Desulfobulbaceae</taxon>
        <taxon>Candidatus Electronema</taxon>
    </lineage>
</organism>
<dbReference type="InterPro" id="IPR005467">
    <property type="entry name" value="His_kinase_dom"/>
</dbReference>
<dbReference type="GO" id="GO:0000155">
    <property type="term" value="F:phosphorelay sensor kinase activity"/>
    <property type="evidence" value="ECO:0007669"/>
    <property type="project" value="InterPro"/>
</dbReference>
<dbReference type="InterPro" id="IPR036097">
    <property type="entry name" value="HisK_dim/P_sf"/>
</dbReference>
<dbReference type="PROSITE" id="PS50110">
    <property type="entry name" value="RESPONSE_REGULATORY"/>
    <property type="match status" value="1"/>
</dbReference>
<dbReference type="InterPro" id="IPR036890">
    <property type="entry name" value="HATPase_C_sf"/>
</dbReference>
<dbReference type="PROSITE" id="PS50113">
    <property type="entry name" value="PAC"/>
    <property type="match status" value="1"/>
</dbReference>
<dbReference type="InterPro" id="IPR000700">
    <property type="entry name" value="PAS-assoc_C"/>
</dbReference>
<evidence type="ECO:0000256" key="4">
    <source>
        <dbReference type="PROSITE-ProRule" id="PRU00169"/>
    </source>
</evidence>
<keyword evidence="3 4" id="KW-0597">Phosphoprotein</keyword>
<evidence type="ECO:0000256" key="3">
    <source>
        <dbReference type="ARBA" id="ARBA00022553"/>
    </source>
</evidence>
<dbReference type="EC" id="2.7.13.3" evidence="2"/>
<dbReference type="Pfam" id="PF02518">
    <property type="entry name" value="HATPase_c"/>
    <property type="match status" value="1"/>
</dbReference>
<dbReference type="InterPro" id="IPR004358">
    <property type="entry name" value="Sig_transdc_His_kin-like_C"/>
</dbReference>
<sequence>MKKNGRIDRILIVDDNPDIHSDIKKILLHQNESGELDALFADIVGQEAPTEEKADLLIDSAFRGEEAVEMVRHSRLERKPYALAYVDMRLQPGMDGLKTIKRLQQEDYQLQFVVITAYSDYSWQDISSALLSADKLLILKKPFEAIEIRQSAAALIEKWHLTVEHKQAMSALVMQRNMLEEHVREQTAELRHTNDLLTKEIKERRRAEEKIRLHRDSLEKQIELRSAEILQQNRFLSTVINSLPHPFAVIDVATFRILAANRAAGSQAAGRDHLKTCYQYMHGFSQPCFEQGLECPLNIVREQGRPVMVEHVGTDAAGNPQTMEIHTCPVTDRQGQVTRVIEYCIDISRRKKMEEELIRNRKMETVSMMAGGIAHDFNNLLMAITGNLELAMMKLHPEHRALGFLQDATASATEAKELSHKFLLFSSFTPPVRQAVAPAELIRATCFSFFEGGNVVPELDMSDNLLPIYADPGQIEQVLRELFRNATEAMAPAGGRVQVSAENICLLGHEAAGRKEGEYVRITVRDQGRGIRKDDLPNIFDPYFSGKTRGKTKGMGLGLTIAASIVSQHEGYIEADSLLGSGTAVHIDLPVAPSSD</sequence>
<dbReference type="Gene3D" id="3.40.50.2300">
    <property type="match status" value="1"/>
</dbReference>
<dbReference type="Pfam" id="PF08448">
    <property type="entry name" value="PAS_4"/>
    <property type="match status" value="1"/>
</dbReference>
<evidence type="ECO:0000256" key="1">
    <source>
        <dbReference type="ARBA" id="ARBA00000085"/>
    </source>
</evidence>
<evidence type="ECO:0000259" key="7">
    <source>
        <dbReference type="PROSITE" id="PS50113"/>
    </source>
</evidence>
<dbReference type="InterPro" id="IPR011006">
    <property type="entry name" value="CheY-like_superfamily"/>
</dbReference>
<feature type="domain" description="PAC" evidence="7">
    <location>
        <begin position="305"/>
        <end position="359"/>
    </location>
</feature>
<keyword evidence="9" id="KW-1185">Reference proteome</keyword>
<dbReference type="PANTHER" id="PTHR43065:SF42">
    <property type="entry name" value="TWO-COMPONENT SENSOR PPRA"/>
    <property type="match status" value="1"/>
</dbReference>
<dbReference type="Pfam" id="PF00072">
    <property type="entry name" value="Response_reg"/>
    <property type="match status" value="1"/>
</dbReference>
<dbReference type="PRINTS" id="PR00344">
    <property type="entry name" value="BCTRLSENSOR"/>
</dbReference>
<dbReference type="Gene3D" id="1.10.287.130">
    <property type="match status" value="1"/>
</dbReference>
<comment type="catalytic activity">
    <reaction evidence="1">
        <text>ATP + protein L-histidine = ADP + protein N-phospho-L-histidine.</text>
        <dbReference type="EC" id="2.7.13.3"/>
    </reaction>
</comment>
<dbReference type="SUPFAM" id="SSF55785">
    <property type="entry name" value="PYP-like sensor domain (PAS domain)"/>
    <property type="match status" value="1"/>
</dbReference>
<feature type="modified residue" description="4-aspartylphosphate" evidence="4">
    <location>
        <position position="87"/>
    </location>
</feature>
<name>A0A521G1K1_9BACT</name>
<dbReference type="Gene3D" id="3.30.450.20">
    <property type="entry name" value="PAS domain"/>
    <property type="match status" value="1"/>
</dbReference>
<feature type="domain" description="Response regulatory" evidence="6">
    <location>
        <begin position="9"/>
        <end position="156"/>
    </location>
</feature>
<evidence type="ECO:0000256" key="2">
    <source>
        <dbReference type="ARBA" id="ARBA00012438"/>
    </source>
</evidence>
<evidence type="ECO:0000313" key="8">
    <source>
        <dbReference type="EMBL" id="TAA74904.1"/>
    </source>
</evidence>
<evidence type="ECO:0000259" key="6">
    <source>
        <dbReference type="PROSITE" id="PS50110"/>
    </source>
</evidence>
<gene>
    <name evidence="8" type="ORF">CDV28_11539</name>
</gene>
<dbReference type="AlphaFoldDB" id="A0A521G1K1"/>
<dbReference type="PANTHER" id="PTHR43065">
    <property type="entry name" value="SENSOR HISTIDINE KINASE"/>
    <property type="match status" value="1"/>
</dbReference>
<comment type="caution">
    <text evidence="8">The sequence shown here is derived from an EMBL/GenBank/DDBJ whole genome shotgun (WGS) entry which is preliminary data.</text>
</comment>
<dbReference type="CDD" id="cd00082">
    <property type="entry name" value="HisKA"/>
    <property type="match status" value="1"/>
</dbReference>
<protein>
    <recommendedName>
        <fullName evidence="2">histidine kinase</fullName>
        <ecNumber evidence="2">2.7.13.3</ecNumber>
    </recommendedName>
</protein>
<reference evidence="8" key="1">
    <citation type="submission" date="2017-07" db="EMBL/GenBank/DDBJ databases">
        <title>The cable genome - Insights into the physiology and evolution of filamentous bacteria capable of sulfide oxidation via long distance electron transfer.</title>
        <authorList>
            <person name="Thorup C."/>
            <person name="Bjerg J.T."/>
            <person name="Schreiber L."/>
            <person name="Nielsen L.P."/>
            <person name="Kjeldsen K.U."/>
            <person name="Boesen T."/>
            <person name="Boggild A."/>
            <person name="Meysman F."/>
            <person name="Geelhoed J."/>
            <person name="Schramm A."/>
        </authorList>
    </citation>
    <scope>NUCLEOTIDE SEQUENCE [LARGE SCALE GENOMIC DNA]</scope>
    <source>
        <strain evidence="8">GS</strain>
    </source>
</reference>
<dbReference type="InterPro" id="IPR003661">
    <property type="entry name" value="HisK_dim/P_dom"/>
</dbReference>
<dbReference type="SUPFAM" id="SSF55874">
    <property type="entry name" value="ATPase domain of HSP90 chaperone/DNA topoisomerase II/histidine kinase"/>
    <property type="match status" value="1"/>
</dbReference>
<dbReference type="PROSITE" id="PS50109">
    <property type="entry name" value="HIS_KIN"/>
    <property type="match status" value="1"/>
</dbReference>
<dbReference type="InterPro" id="IPR003594">
    <property type="entry name" value="HATPase_dom"/>
</dbReference>
<dbReference type="SUPFAM" id="SSF47384">
    <property type="entry name" value="Homodimeric domain of signal transducing histidine kinase"/>
    <property type="match status" value="1"/>
</dbReference>
<evidence type="ECO:0000259" key="5">
    <source>
        <dbReference type="PROSITE" id="PS50109"/>
    </source>
</evidence>
<dbReference type="InterPro" id="IPR001789">
    <property type="entry name" value="Sig_transdc_resp-reg_receiver"/>
</dbReference>